<dbReference type="AlphaFoldDB" id="A0A170U662"/>
<protein>
    <submittedName>
        <fullName evidence="1">Uncharacterized protein</fullName>
    </submittedName>
</protein>
<reference evidence="1" key="2">
    <citation type="journal article" date="2017" name="J. Med. Entomol.">
        <title>Transcriptome Analysis of the Triatoma infestans (Hemiptera: Reduviidae) Integument.</title>
        <authorList>
            <person name="Calderon-Fernandez G.M."/>
            <person name="Moriconi D.E."/>
            <person name="Dulbecco A.B."/>
            <person name="Juarez M.P."/>
        </authorList>
    </citation>
    <scope>NUCLEOTIDE SEQUENCE</scope>
    <source>
        <strain evidence="1">Int1</strain>
        <tissue evidence="1">Integument</tissue>
    </source>
</reference>
<name>A0A170U662_TRIIF</name>
<dbReference type="EMBL" id="GEMB01007827">
    <property type="protein sequence ID" value="JAR95624.1"/>
    <property type="molecule type" value="Transcribed_RNA"/>
</dbReference>
<sequence>MFYEKICQKKNHLGKNRTSG</sequence>
<reference evidence="1" key="1">
    <citation type="submission" date="2016-04" db="EMBL/GenBank/DDBJ databases">
        <authorList>
            <person name="Calderon-Fernandez G.M.Sr."/>
        </authorList>
    </citation>
    <scope>NUCLEOTIDE SEQUENCE</scope>
    <source>
        <strain evidence="1">Int1</strain>
        <tissue evidence="1">Integument</tissue>
    </source>
</reference>
<proteinExistence type="predicted"/>
<organism evidence="1">
    <name type="scientific">Triatoma infestans</name>
    <name type="common">Assassin bug</name>
    <dbReference type="NCBI Taxonomy" id="30076"/>
    <lineage>
        <taxon>Eukaryota</taxon>
        <taxon>Metazoa</taxon>
        <taxon>Ecdysozoa</taxon>
        <taxon>Arthropoda</taxon>
        <taxon>Hexapoda</taxon>
        <taxon>Insecta</taxon>
        <taxon>Pterygota</taxon>
        <taxon>Neoptera</taxon>
        <taxon>Paraneoptera</taxon>
        <taxon>Hemiptera</taxon>
        <taxon>Heteroptera</taxon>
        <taxon>Panheteroptera</taxon>
        <taxon>Cimicomorpha</taxon>
        <taxon>Reduviidae</taxon>
        <taxon>Triatominae</taxon>
        <taxon>Triatoma</taxon>
    </lineage>
</organism>
<accession>A0A170U662</accession>
<evidence type="ECO:0000313" key="1">
    <source>
        <dbReference type="EMBL" id="JAR95624.1"/>
    </source>
</evidence>